<organism evidence="7 8">
    <name type="scientific">Paracoccus sanguinis</name>
    <dbReference type="NCBI Taxonomy" id="1545044"/>
    <lineage>
        <taxon>Bacteria</taxon>
        <taxon>Pseudomonadati</taxon>
        <taxon>Pseudomonadota</taxon>
        <taxon>Alphaproteobacteria</taxon>
        <taxon>Rhodobacterales</taxon>
        <taxon>Paracoccaceae</taxon>
        <taxon>Paracoccus</taxon>
    </lineage>
</organism>
<reference evidence="8" key="1">
    <citation type="submission" date="2016-10" db="EMBL/GenBank/DDBJ databases">
        <authorList>
            <person name="Varghese N."/>
            <person name="Submissions S."/>
        </authorList>
    </citation>
    <scope>NUCLEOTIDE SEQUENCE [LARGE SCALE GENOMIC DNA]</scope>
    <source>
        <strain evidence="8">DSM 29303</strain>
    </source>
</reference>
<dbReference type="CDD" id="cd06529">
    <property type="entry name" value="S24_LexA-like"/>
    <property type="match status" value="1"/>
</dbReference>
<keyword evidence="8" id="KW-1185">Reference proteome</keyword>
<dbReference type="GO" id="GO:0004252">
    <property type="term" value="F:serine-type endopeptidase activity"/>
    <property type="evidence" value="ECO:0007669"/>
    <property type="project" value="InterPro"/>
</dbReference>
<dbReference type="Gene3D" id="2.10.109.10">
    <property type="entry name" value="Umud Fragment, subunit A"/>
    <property type="match status" value="1"/>
</dbReference>
<evidence type="ECO:0000256" key="3">
    <source>
        <dbReference type="ARBA" id="ARBA00023015"/>
    </source>
</evidence>
<dbReference type="AlphaFoldDB" id="A0A1H3BQJ9"/>
<keyword evidence="1" id="KW-0645">Protease</keyword>
<name>A0A1H3BQJ9_9RHOB</name>
<feature type="domain" description="Peptidase S24/S26A/S26B/S26C" evidence="6">
    <location>
        <begin position="38"/>
        <end position="167"/>
    </location>
</feature>
<keyword evidence="3" id="KW-0805">Transcription regulation</keyword>
<dbReference type="InterPro" id="IPR036286">
    <property type="entry name" value="LexA/Signal_pep-like_sf"/>
</dbReference>
<gene>
    <name evidence="7" type="ORF">SAMN05444276_106121</name>
</gene>
<dbReference type="InterPro" id="IPR019756">
    <property type="entry name" value="Pept_S26A_signal_pept_1_Ser-AS"/>
</dbReference>
<keyword evidence="4" id="KW-0238">DNA-binding</keyword>
<evidence type="ECO:0000256" key="4">
    <source>
        <dbReference type="ARBA" id="ARBA00023125"/>
    </source>
</evidence>
<evidence type="ECO:0000259" key="6">
    <source>
        <dbReference type="Pfam" id="PF00717"/>
    </source>
</evidence>
<dbReference type="PANTHER" id="PTHR40661">
    <property type="match status" value="1"/>
</dbReference>
<dbReference type="PROSITE" id="PS00501">
    <property type="entry name" value="SPASE_I_1"/>
    <property type="match status" value="1"/>
</dbReference>
<evidence type="ECO:0000313" key="8">
    <source>
        <dbReference type="Proteomes" id="UP000182944"/>
    </source>
</evidence>
<dbReference type="GO" id="GO:0016020">
    <property type="term" value="C:membrane"/>
    <property type="evidence" value="ECO:0007669"/>
    <property type="project" value="InterPro"/>
</dbReference>
<sequence length="175" mass="19453">MSFILTGKTPSDRLAALTADALHVADDFASIPIHDAFLAAGYSAQNDTEAVIGHLAFRRDWLDRMGIAADKARIARVRGDSMAPTLHDDDMVLIDTGSREVAVRKRGPEDRRLPPIYAVNTADGPRIKRVERPETGQMQLLSDNNEFPVEVLTGDRLKRAEIIGRVVWWGHTVRE</sequence>
<keyword evidence="5" id="KW-0804">Transcription</keyword>
<keyword evidence="2" id="KW-0378">Hydrolase</keyword>
<proteinExistence type="predicted"/>
<dbReference type="Pfam" id="PF00717">
    <property type="entry name" value="Peptidase_S24"/>
    <property type="match status" value="1"/>
</dbReference>
<evidence type="ECO:0000256" key="5">
    <source>
        <dbReference type="ARBA" id="ARBA00023163"/>
    </source>
</evidence>
<accession>A0A1H3BQJ9</accession>
<dbReference type="SUPFAM" id="SSF51306">
    <property type="entry name" value="LexA/Signal peptidase"/>
    <property type="match status" value="1"/>
</dbReference>
<dbReference type="PANTHER" id="PTHR40661:SF3">
    <property type="entry name" value="FELS-1 PROPHAGE TRANSCRIPTIONAL REGULATOR"/>
    <property type="match status" value="1"/>
</dbReference>
<dbReference type="GO" id="GO:0006508">
    <property type="term" value="P:proteolysis"/>
    <property type="evidence" value="ECO:0007669"/>
    <property type="project" value="UniProtKB-KW"/>
</dbReference>
<dbReference type="GO" id="GO:0003677">
    <property type="term" value="F:DNA binding"/>
    <property type="evidence" value="ECO:0007669"/>
    <property type="project" value="UniProtKB-KW"/>
</dbReference>
<dbReference type="EMBL" id="FNNA01000006">
    <property type="protein sequence ID" value="SDX44203.1"/>
    <property type="molecule type" value="Genomic_DNA"/>
</dbReference>
<dbReference type="InterPro" id="IPR015927">
    <property type="entry name" value="Peptidase_S24_S26A/B/C"/>
</dbReference>
<evidence type="ECO:0000256" key="1">
    <source>
        <dbReference type="ARBA" id="ARBA00022670"/>
    </source>
</evidence>
<dbReference type="Proteomes" id="UP000182944">
    <property type="component" value="Unassembled WGS sequence"/>
</dbReference>
<evidence type="ECO:0000313" key="7">
    <source>
        <dbReference type="EMBL" id="SDX44203.1"/>
    </source>
</evidence>
<protein>
    <submittedName>
        <fullName evidence="7">Peptidase S24-like</fullName>
    </submittedName>
</protein>
<dbReference type="STRING" id="1545044.SAMN05444276_106121"/>
<evidence type="ECO:0000256" key="2">
    <source>
        <dbReference type="ARBA" id="ARBA00022801"/>
    </source>
</evidence>
<dbReference type="InterPro" id="IPR039418">
    <property type="entry name" value="LexA-like"/>
</dbReference>